<name>A0A813MM41_9BILA</name>
<accession>A0A813MM41</accession>
<organism evidence="2 3">
    <name type="scientific">Adineta steineri</name>
    <dbReference type="NCBI Taxonomy" id="433720"/>
    <lineage>
        <taxon>Eukaryota</taxon>
        <taxon>Metazoa</taxon>
        <taxon>Spiralia</taxon>
        <taxon>Gnathifera</taxon>
        <taxon>Rotifera</taxon>
        <taxon>Eurotatoria</taxon>
        <taxon>Bdelloidea</taxon>
        <taxon>Adinetida</taxon>
        <taxon>Adinetidae</taxon>
        <taxon>Adineta</taxon>
    </lineage>
</organism>
<feature type="transmembrane region" description="Helical" evidence="1">
    <location>
        <begin position="48"/>
        <end position="68"/>
    </location>
</feature>
<dbReference type="Proteomes" id="UP000663860">
    <property type="component" value="Unassembled WGS sequence"/>
</dbReference>
<feature type="transmembrane region" description="Helical" evidence="1">
    <location>
        <begin position="80"/>
        <end position="102"/>
    </location>
</feature>
<keyword evidence="1" id="KW-0472">Membrane</keyword>
<sequence>MFHYVSPLIINFISAATIIIITTRQRTTSQKNLSFKKHLVTKIKQHKHLLISPMIIITLTLPHLIISFVLKCDKSTHLLWFYLSGYFLSFIPSTCMFLIFVLPSPIYKKEFKHAISHYRRRFRIFLINNTTQY</sequence>
<reference evidence="2" key="1">
    <citation type="submission" date="2021-02" db="EMBL/GenBank/DDBJ databases">
        <authorList>
            <person name="Nowell W R."/>
        </authorList>
    </citation>
    <scope>NUCLEOTIDE SEQUENCE</scope>
</reference>
<feature type="transmembrane region" description="Helical" evidence="1">
    <location>
        <begin position="6"/>
        <end position="27"/>
    </location>
</feature>
<gene>
    <name evidence="2" type="ORF">IZO911_LOCUS2507</name>
</gene>
<comment type="caution">
    <text evidence="2">The sequence shown here is derived from an EMBL/GenBank/DDBJ whole genome shotgun (WGS) entry which is preliminary data.</text>
</comment>
<keyword evidence="1" id="KW-1133">Transmembrane helix</keyword>
<dbReference type="EMBL" id="CAJNOE010000012">
    <property type="protein sequence ID" value="CAF0726897.1"/>
    <property type="molecule type" value="Genomic_DNA"/>
</dbReference>
<dbReference type="AlphaFoldDB" id="A0A813MM41"/>
<evidence type="ECO:0000313" key="2">
    <source>
        <dbReference type="EMBL" id="CAF0726897.1"/>
    </source>
</evidence>
<keyword evidence="1" id="KW-0812">Transmembrane</keyword>
<evidence type="ECO:0000256" key="1">
    <source>
        <dbReference type="SAM" id="Phobius"/>
    </source>
</evidence>
<evidence type="ECO:0000313" key="3">
    <source>
        <dbReference type="Proteomes" id="UP000663860"/>
    </source>
</evidence>
<proteinExistence type="predicted"/>
<protein>
    <submittedName>
        <fullName evidence="2">Uncharacterized protein</fullName>
    </submittedName>
</protein>